<evidence type="ECO:0000259" key="2">
    <source>
        <dbReference type="PROSITE" id="PS51335"/>
    </source>
</evidence>
<dbReference type="PANTHER" id="PTHR12771">
    <property type="entry name" value="ENGULFMENT AND CELL MOTILITY"/>
    <property type="match status" value="1"/>
</dbReference>
<gene>
    <name evidence="6" type="ORF">FNF27_03515</name>
    <name evidence="4" type="ORF">FNF28_05414</name>
    <name evidence="3" type="ORF">FNF29_02287</name>
    <name evidence="5" type="ORF">FNF31_03713</name>
</gene>
<dbReference type="Proteomes" id="UP000323011">
    <property type="component" value="Unassembled WGS sequence"/>
</dbReference>
<organism evidence="3 8">
    <name type="scientific">Cafeteria roenbergensis</name>
    <name type="common">Marine flagellate</name>
    <dbReference type="NCBI Taxonomy" id="33653"/>
    <lineage>
        <taxon>Eukaryota</taxon>
        <taxon>Sar</taxon>
        <taxon>Stramenopiles</taxon>
        <taxon>Bigyra</taxon>
        <taxon>Opalozoa</taxon>
        <taxon>Bicosoecida</taxon>
        <taxon>Cafeteriaceae</taxon>
        <taxon>Cafeteria</taxon>
    </lineage>
</organism>
<evidence type="ECO:0000313" key="3">
    <source>
        <dbReference type="EMBL" id="KAA0154758.1"/>
    </source>
</evidence>
<feature type="domain" description="ELMO" evidence="2">
    <location>
        <begin position="277"/>
        <end position="441"/>
    </location>
</feature>
<protein>
    <recommendedName>
        <fullName evidence="2">ELMO domain-containing protein</fullName>
    </recommendedName>
</protein>
<dbReference type="Pfam" id="PF04727">
    <property type="entry name" value="ELMO_CED12"/>
    <property type="match status" value="1"/>
</dbReference>
<dbReference type="PROSITE" id="PS51335">
    <property type="entry name" value="ELMO"/>
    <property type="match status" value="1"/>
</dbReference>
<dbReference type="Proteomes" id="UP000322899">
    <property type="component" value="Unassembled WGS sequence"/>
</dbReference>
<dbReference type="InterPro" id="IPR050868">
    <property type="entry name" value="ELMO_domain-containing"/>
</dbReference>
<dbReference type="EMBL" id="VLTN01000010">
    <property type="protein sequence ID" value="KAA0154758.1"/>
    <property type="molecule type" value="Genomic_DNA"/>
</dbReference>
<sequence>MATVLEAQSPDSGAAPARSGPALVTFVVNYEIMMRPEVVSGTLQVQVAAGKDQAGRSVAALKLWQLRERFPFEGDFFFRAKYFPKSASAAPRHVWLDLVDEEVSVPRVKERLIEIKATPLFETEPALDSLARQSEFPLSPDEWDAARQARGAAQRAPLSAAELASWDSEDADGSAERASSGAAADRGAPGRGTAAASVAAGGAGSKRGSSQTAGMMFSLAKKAGLNVGAGFAGLLRRAGAAAAEIIEGGAPPTEAAAATMLGLQADLRTPFRTGEEEHEASLVALWSGLFHEAAPFERCGRAWVEAGCISEDPADTFAAGGPTRAAGLLGLHAAVHCASEHSEAMQDLLERHSSEDETSLRILSTVNALARELATRTGVSADNLGAMRAPFFRLMEEPEGFFELVFLALMVLDHVWTEAAATQARFSEVLDLALQRAAAWLATGPTSVDALRAAAQEADEIVLRI</sequence>
<evidence type="ECO:0000313" key="4">
    <source>
        <dbReference type="EMBL" id="KAA0160578.1"/>
    </source>
</evidence>
<dbReference type="EMBL" id="VLTO01000017">
    <property type="protein sequence ID" value="KAA0174983.1"/>
    <property type="molecule type" value="Genomic_DNA"/>
</dbReference>
<evidence type="ECO:0000313" key="9">
    <source>
        <dbReference type="Proteomes" id="UP000324907"/>
    </source>
</evidence>
<dbReference type="Proteomes" id="UP000324907">
    <property type="component" value="Unassembled WGS sequence"/>
</dbReference>
<evidence type="ECO:0000256" key="1">
    <source>
        <dbReference type="SAM" id="MobiDB-lite"/>
    </source>
</evidence>
<reference evidence="7 8" key="1">
    <citation type="submission" date="2019-07" db="EMBL/GenBank/DDBJ databases">
        <title>Genomes of Cafeteria roenbergensis.</title>
        <authorList>
            <person name="Fischer M.G."/>
            <person name="Hackl T."/>
            <person name="Roman M."/>
        </authorList>
    </citation>
    <scope>NUCLEOTIDE SEQUENCE [LARGE SCALE GENOMIC DNA]</scope>
    <source>
        <strain evidence="3 8">BVI</strain>
        <strain evidence="5 10">Cflag</strain>
        <strain evidence="6 7">E4-10P</strain>
        <strain evidence="4 9">RCC970-E3</strain>
    </source>
</reference>
<comment type="caution">
    <text evidence="3">The sequence shown here is derived from an EMBL/GenBank/DDBJ whole genome shotgun (WGS) entry which is preliminary data.</text>
</comment>
<feature type="compositionally biased region" description="Low complexity" evidence="1">
    <location>
        <begin position="176"/>
        <end position="207"/>
    </location>
</feature>
<keyword evidence="8" id="KW-1185">Reference proteome</keyword>
<proteinExistence type="predicted"/>
<dbReference type="PANTHER" id="PTHR12771:SF56">
    <property type="entry name" value="CED-12"/>
    <property type="match status" value="1"/>
</dbReference>
<dbReference type="InterPro" id="IPR006816">
    <property type="entry name" value="ELMO_dom"/>
</dbReference>
<evidence type="ECO:0000313" key="10">
    <source>
        <dbReference type="Proteomes" id="UP000325113"/>
    </source>
</evidence>
<feature type="region of interest" description="Disordered" evidence="1">
    <location>
        <begin position="161"/>
        <end position="207"/>
    </location>
</feature>
<dbReference type="Proteomes" id="UP000325113">
    <property type="component" value="Unassembled WGS sequence"/>
</dbReference>
<name>A0A5A8CPV9_CAFRO</name>
<dbReference type="EMBL" id="VLTL01000109">
    <property type="protein sequence ID" value="KAA0160578.1"/>
    <property type="molecule type" value="Genomic_DNA"/>
</dbReference>
<dbReference type="EMBL" id="VLTM01000034">
    <property type="protein sequence ID" value="KAA0161599.1"/>
    <property type="molecule type" value="Genomic_DNA"/>
</dbReference>
<evidence type="ECO:0000313" key="6">
    <source>
        <dbReference type="EMBL" id="KAA0174983.1"/>
    </source>
</evidence>
<evidence type="ECO:0000313" key="7">
    <source>
        <dbReference type="Proteomes" id="UP000322899"/>
    </source>
</evidence>
<evidence type="ECO:0000313" key="5">
    <source>
        <dbReference type="EMBL" id="KAA0161599.1"/>
    </source>
</evidence>
<evidence type="ECO:0000313" key="8">
    <source>
        <dbReference type="Proteomes" id="UP000323011"/>
    </source>
</evidence>
<accession>A0A5A8CPV9</accession>
<dbReference type="AlphaFoldDB" id="A0A5A8CPV9"/>